<evidence type="ECO:0000313" key="6">
    <source>
        <dbReference type="EMBL" id="EFC95896.1"/>
    </source>
</evidence>
<protein>
    <submittedName>
        <fullName evidence="6">Transcriptional regulator, LacI family</fullName>
    </submittedName>
</protein>
<dbReference type="HOGENOM" id="CLU_1131090_0_0_9"/>
<evidence type="ECO:0000256" key="3">
    <source>
        <dbReference type="ARBA" id="ARBA00023125"/>
    </source>
</evidence>
<gene>
    <name evidence="6" type="ORF">CLOSTHATH_05920</name>
</gene>
<dbReference type="GO" id="GO:0003700">
    <property type="term" value="F:DNA-binding transcription factor activity"/>
    <property type="evidence" value="ECO:0007669"/>
    <property type="project" value="TreeGrafter"/>
</dbReference>
<dbReference type="Pfam" id="PF00532">
    <property type="entry name" value="Peripla_BP_1"/>
    <property type="match status" value="1"/>
</dbReference>
<dbReference type="SUPFAM" id="SSF47413">
    <property type="entry name" value="lambda repressor-like DNA-binding domains"/>
    <property type="match status" value="1"/>
</dbReference>
<dbReference type="SMART" id="SM00354">
    <property type="entry name" value="HTH_LACI"/>
    <property type="match status" value="1"/>
</dbReference>
<organism evidence="6 7">
    <name type="scientific">Hungatella hathewayi DSM 13479</name>
    <dbReference type="NCBI Taxonomy" id="566550"/>
    <lineage>
        <taxon>Bacteria</taxon>
        <taxon>Bacillati</taxon>
        <taxon>Bacillota</taxon>
        <taxon>Clostridia</taxon>
        <taxon>Lachnospirales</taxon>
        <taxon>Lachnospiraceae</taxon>
        <taxon>Hungatella</taxon>
    </lineage>
</organism>
<dbReference type="CDD" id="cd01392">
    <property type="entry name" value="HTH_LacI"/>
    <property type="match status" value="1"/>
</dbReference>
<dbReference type="Gene3D" id="1.10.260.40">
    <property type="entry name" value="lambda repressor-like DNA-binding domains"/>
    <property type="match status" value="1"/>
</dbReference>
<feature type="domain" description="HTH lacI-type" evidence="5">
    <location>
        <begin position="5"/>
        <end position="48"/>
    </location>
</feature>
<name>D3AQL4_9FIRM</name>
<dbReference type="Pfam" id="PF00356">
    <property type="entry name" value="LacI"/>
    <property type="match status" value="1"/>
</dbReference>
<evidence type="ECO:0000256" key="4">
    <source>
        <dbReference type="ARBA" id="ARBA00023163"/>
    </source>
</evidence>
<evidence type="ECO:0000259" key="5">
    <source>
        <dbReference type="PROSITE" id="PS50932"/>
    </source>
</evidence>
<dbReference type="GO" id="GO:0000976">
    <property type="term" value="F:transcription cis-regulatory region binding"/>
    <property type="evidence" value="ECO:0007669"/>
    <property type="project" value="TreeGrafter"/>
</dbReference>
<comment type="caution">
    <text evidence="6">The sequence shown here is derived from an EMBL/GenBank/DDBJ whole genome shotgun (WGS) entry which is preliminary data.</text>
</comment>
<dbReference type="PANTHER" id="PTHR30146:SF148">
    <property type="entry name" value="HTH-TYPE TRANSCRIPTIONAL REPRESSOR PURR-RELATED"/>
    <property type="match status" value="1"/>
</dbReference>
<feature type="non-terminal residue" evidence="6">
    <location>
        <position position="246"/>
    </location>
</feature>
<keyword evidence="1" id="KW-0678">Repressor</keyword>
<sequence>MKKRVTMKEIADRLNLSINAVSLALNDRAGVSEETRRLVLNAAEEMGYLDQSTRYTAAYSNKNICILLEDRFFKDMQFYGRILLGLEEAAKKAGYDLFINSFEKNQEIPACVEQQKVSGLIVVGKIDDEYLKRLKSYSIPVLLLDHESVETPTDCVMTNNVAGAYKLTKYLLDKGYRKIGFFGDLTYTPSIRERFWGYQEAMQQCHNFPSLEDGIAYIRRYSALRDVEDAVIHQDAAGLAAFYQAL</sequence>
<accession>D3AQL4</accession>
<keyword evidence="4" id="KW-0804">Transcription</keyword>
<dbReference type="AlphaFoldDB" id="D3AQL4"/>
<dbReference type="Proteomes" id="UP000004968">
    <property type="component" value="Unassembled WGS sequence"/>
</dbReference>
<dbReference type="EMBL" id="ACIO01000661">
    <property type="protein sequence ID" value="EFC95896.1"/>
    <property type="molecule type" value="Genomic_DNA"/>
</dbReference>
<dbReference type="InterPro" id="IPR010982">
    <property type="entry name" value="Lambda_DNA-bd_dom_sf"/>
</dbReference>
<dbReference type="Gene3D" id="3.40.50.2300">
    <property type="match status" value="2"/>
</dbReference>
<dbReference type="PANTHER" id="PTHR30146">
    <property type="entry name" value="LACI-RELATED TRANSCRIPTIONAL REPRESSOR"/>
    <property type="match status" value="1"/>
</dbReference>
<reference evidence="6 7" key="1">
    <citation type="submission" date="2010-01" db="EMBL/GenBank/DDBJ databases">
        <authorList>
            <person name="Weinstock G."/>
            <person name="Sodergren E."/>
            <person name="Clifton S."/>
            <person name="Fulton L."/>
            <person name="Fulton B."/>
            <person name="Courtney L."/>
            <person name="Fronick C."/>
            <person name="Harrison M."/>
            <person name="Strong C."/>
            <person name="Farmer C."/>
            <person name="Delahaunty K."/>
            <person name="Markovic C."/>
            <person name="Hall O."/>
            <person name="Minx P."/>
            <person name="Tomlinson C."/>
            <person name="Mitreva M."/>
            <person name="Nelson J."/>
            <person name="Hou S."/>
            <person name="Wollam A."/>
            <person name="Pepin K.H."/>
            <person name="Johnson M."/>
            <person name="Bhonagiri V."/>
            <person name="Nash W.E."/>
            <person name="Warren W."/>
            <person name="Chinwalla A."/>
            <person name="Mardis E.R."/>
            <person name="Wilson R.K."/>
        </authorList>
    </citation>
    <scope>NUCLEOTIDE SEQUENCE [LARGE SCALE GENOMIC DNA]</scope>
    <source>
        <strain evidence="6 7">DSM 13479</strain>
    </source>
</reference>
<keyword evidence="2" id="KW-0805">Transcription regulation</keyword>
<proteinExistence type="predicted"/>
<dbReference type="InterPro" id="IPR000843">
    <property type="entry name" value="HTH_LacI"/>
</dbReference>
<evidence type="ECO:0000313" key="7">
    <source>
        <dbReference type="Proteomes" id="UP000004968"/>
    </source>
</evidence>
<dbReference type="InterPro" id="IPR028082">
    <property type="entry name" value="Peripla_BP_I"/>
</dbReference>
<keyword evidence="3" id="KW-0238">DNA-binding</keyword>
<dbReference type="SUPFAM" id="SSF53822">
    <property type="entry name" value="Periplasmic binding protein-like I"/>
    <property type="match status" value="1"/>
</dbReference>
<dbReference type="InterPro" id="IPR001761">
    <property type="entry name" value="Peripla_BP/Lac1_sug-bd_dom"/>
</dbReference>
<evidence type="ECO:0000256" key="1">
    <source>
        <dbReference type="ARBA" id="ARBA00022491"/>
    </source>
</evidence>
<dbReference type="RefSeq" id="WP_006776337.1">
    <property type="nucleotide sequence ID" value="NZ_GG667786.1"/>
</dbReference>
<evidence type="ECO:0000256" key="2">
    <source>
        <dbReference type="ARBA" id="ARBA00023015"/>
    </source>
</evidence>
<dbReference type="PROSITE" id="PS50932">
    <property type="entry name" value="HTH_LACI_2"/>
    <property type="match status" value="1"/>
</dbReference>